<reference evidence="1 2" key="1">
    <citation type="journal article" date="2021" name="Hortic Res">
        <title>High-quality reference genome and annotation aids understanding of berry development for evergreen blueberry (Vaccinium darrowii).</title>
        <authorList>
            <person name="Yu J."/>
            <person name="Hulse-Kemp A.M."/>
            <person name="Babiker E."/>
            <person name="Staton M."/>
        </authorList>
    </citation>
    <scope>NUCLEOTIDE SEQUENCE [LARGE SCALE GENOMIC DNA]</scope>
    <source>
        <strain evidence="2">cv. NJ 8807/NJ 8810</strain>
        <tissue evidence="1">Young leaf</tissue>
    </source>
</reference>
<protein>
    <submittedName>
        <fullName evidence="1">Uncharacterized protein</fullName>
    </submittedName>
</protein>
<sequence>MIRRLLQHSEFPAFRHKWVPEDIRETFFKCTRWQLEETMDPINCPYHYFCDSTNPANYPPAVNVGNLPDNGIVSSNPNRNHNRDIWGYRANLSCSTMEKILATIWSNFPPNTPLGPCQGTKDQHTAFNLMRGNLYAPTDSDLCPSF</sequence>
<gene>
    <name evidence="1" type="ORF">Vadar_023142</name>
</gene>
<evidence type="ECO:0000313" key="2">
    <source>
        <dbReference type="Proteomes" id="UP000828048"/>
    </source>
</evidence>
<proteinExistence type="predicted"/>
<evidence type="ECO:0000313" key="1">
    <source>
        <dbReference type="EMBL" id="KAH7840907.1"/>
    </source>
</evidence>
<keyword evidence="2" id="KW-1185">Reference proteome</keyword>
<comment type="caution">
    <text evidence="1">The sequence shown here is derived from an EMBL/GenBank/DDBJ whole genome shotgun (WGS) entry which is preliminary data.</text>
</comment>
<name>A0ACB7XJS8_9ERIC</name>
<dbReference type="EMBL" id="CM037160">
    <property type="protein sequence ID" value="KAH7840907.1"/>
    <property type="molecule type" value="Genomic_DNA"/>
</dbReference>
<accession>A0ACB7XJS8</accession>
<dbReference type="Proteomes" id="UP000828048">
    <property type="component" value="Chromosome 10"/>
</dbReference>
<organism evidence="1 2">
    <name type="scientific">Vaccinium darrowii</name>
    <dbReference type="NCBI Taxonomy" id="229202"/>
    <lineage>
        <taxon>Eukaryota</taxon>
        <taxon>Viridiplantae</taxon>
        <taxon>Streptophyta</taxon>
        <taxon>Embryophyta</taxon>
        <taxon>Tracheophyta</taxon>
        <taxon>Spermatophyta</taxon>
        <taxon>Magnoliopsida</taxon>
        <taxon>eudicotyledons</taxon>
        <taxon>Gunneridae</taxon>
        <taxon>Pentapetalae</taxon>
        <taxon>asterids</taxon>
        <taxon>Ericales</taxon>
        <taxon>Ericaceae</taxon>
        <taxon>Vaccinioideae</taxon>
        <taxon>Vaccinieae</taxon>
        <taxon>Vaccinium</taxon>
    </lineage>
</organism>